<dbReference type="InterPro" id="IPR016161">
    <property type="entry name" value="Ald_DH/histidinol_DH"/>
</dbReference>
<dbReference type="Gene3D" id="3.40.605.10">
    <property type="entry name" value="Aldehyde Dehydrogenase, Chain A, domain 1"/>
    <property type="match status" value="1"/>
</dbReference>
<dbReference type="EMBL" id="BOPH01000124">
    <property type="protein sequence ID" value="GIJ73754.1"/>
    <property type="molecule type" value="Genomic_DNA"/>
</dbReference>
<evidence type="ECO:0000256" key="3">
    <source>
        <dbReference type="PROSITE-ProRule" id="PRU10007"/>
    </source>
</evidence>
<dbReference type="NCBIfam" id="NF010000">
    <property type="entry name" value="PRK13473.1"/>
    <property type="match status" value="1"/>
</dbReference>
<dbReference type="AlphaFoldDB" id="A0A8J4A0W2"/>
<comment type="similarity">
    <text evidence="1 4">Belongs to the aldehyde dehydrogenase family.</text>
</comment>
<evidence type="ECO:0000256" key="4">
    <source>
        <dbReference type="RuleBase" id="RU003345"/>
    </source>
</evidence>
<comment type="caution">
    <text evidence="6">The sequence shown here is derived from an EMBL/GenBank/DDBJ whole genome shotgun (WGS) entry which is preliminary data.</text>
</comment>
<evidence type="ECO:0000256" key="2">
    <source>
        <dbReference type="ARBA" id="ARBA00023002"/>
    </source>
</evidence>
<evidence type="ECO:0000313" key="6">
    <source>
        <dbReference type="EMBL" id="GIJ73754.1"/>
    </source>
</evidence>
<dbReference type="RefSeq" id="WP_203933575.1">
    <property type="nucleotide sequence ID" value="NZ_BOPH01000124.1"/>
</dbReference>
<feature type="domain" description="Aldehyde dehydrogenase" evidence="5">
    <location>
        <begin position="4"/>
        <end position="448"/>
    </location>
</feature>
<accession>A0A8J4A0W2</accession>
<evidence type="ECO:0000256" key="1">
    <source>
        <dbReference type="ARBA" id="ARBA00009986"/>
    </source>
</evidence>
<dbReference type="SUPFAM" id="SSF53720">
    <property type="entry name" value="ALDH-like"/>
    <property type="match status" value="1"/>
</dbReference>
<organism evidence="6 7">
    <name type="scientific">Virgisporangium ochraceum</name>
    <dbReference type="NCBI Taxonomy" id="65505"/>
    <lineage>
        <taxon>Bacteria</taxon>
        <taxon>Bacillati</taxon>
        <taxon>Actinomycetota</taxon>
        <taxon>Actinomycetes</taxon>
        <taxon>Micromonosporales</taxon>
        <taxon>Micromonosporaceae</taxon>
        <taxon>Virgisporangium</taxon>
    </lineage>
</organism>
<dbReference type="PROSITE" id="PS00687">
    <property type="entry name" value="ALDEHYDE_DEHYDR_GLU"/>
    <property type="match status" value="1"/>
</dbReference>
<dbReference type="InterPro" id="IPR016162">
    <property type="entry name" value="Ald_DH_N"/>
</dbReference>
<name>A0A8J4A0W2_9ACTN</name>
<feature type="active site" evidence="3">
    <location>
        <position position="225"/>
    </location>
</feature>
<dbReference type="Gene3D" id="3.40.309.10">
    <property type="entry name" value="Aldehyde Dehydrogenase, Chain A, domain 2"/>
    <property type="match status" value="1"/>
</dbReference>
<dbReference type="InterPro" id="IPR015590">
    <property type="entry name" value="Aldehyde_DH_dom"/>
</dbReference>
<evidence type="ECO:0000313" key="7">
    <source>
        <dbReference type="Proteomes" id="UP000635606"/>
    </source>
</evidence>
<keyword evidence="7" id="KW-1185">Reference proteome</keyword>
<protein>
    <submittedName>
        <fullName evidence="6">Gamma-aminobutyraldehyde dehydrogenase</fullName>
    </submittedName>
</protein>
<gene>
    <name evidence="6" type="ORF">Voc01_086710</name>
</gene>
<proteinExistence type="inferred from homology"/>
<dbReference type="InterPro" id="IPR029510">
    <property type="entry name" value="Ald_DH_CS_GLU"/>
</dbReference>
<evidence type="ECO:0000259" key="5">
    <source>
        <dbReference type="Pfam" id="PF00171"/>
    </source>
</evidence>
<dbReference type="FunFam" id="3.40.309.10:FF:000009">
    <property type="entry name" value="Aldehyde dehydrogenase A"/>
    <property type="match status" value="1"/>
</dbReference>
<dbReference type="PANTHER" id="PTHR11699">
    <property type="entry name" value="ALDEHYDE DEHYDROGENASE-RELATED"/>
    <property type="match status" value="1"/>
</dbReference>
<dbReference type="Proteomes" id="UP000635606">
    <property type="component" value="Unassembled WGS sequence"/>
</dbReference>
<dbReference type="GO" id="GO:0016620">
    <property type="term" value="F:oxidoreductase activity, acting on the aldehyde or oxo group of donors, NAD or NADP as acceptor"/>
    <property type="evidence" value="ECO:0007669"/>
    <property type="project" value="InterPro"/>
</dbReference>
<dbReference type="FunFam" id="3.40.605.10:FF:000007">
    <property type="entry name" value="NAD/NADP-dependent betaine aldehyde dehydrogenase"/>
    <property type="match status" value="1"/>
</dbReference>
<keyword evidence="2 4" id="KW-0560">Oxidoreductase</keyword>
<dbReference type="Pfam" id="PF00171">
    <property type="entry name" value="Aldedh"/>
    <property type="match status" value="1"/>
</dbReference>
<sequence length="452" mass="46363">MDRVVDPATGETIAEVPRTADLDAAVDGARTAFDDWRRRTPAERAAALLHLADLVAADREGLTDVESRNVGKPVAATPEEIDFSVDNLRFFAGAARCLGAPAAGEYVDGATSMVRREPVGVVASITPWNYPLMMAVWKLGPAVAAGCTVVLKPSELTPLSTLRLADLAAKALPPGVFTVVTGGGGTGAALAAHPGVDLVSVTGSVRTGRAVATAAAPTLKRLHLELGGKAPVVVLDDADVDAVAAGVRAAGYGNAGQDCTAACRVIATPGVYGRVVDAVTAAAASLVVGDPRDAGTELGPLVSRAQRERVAGFVSRALDAGAAATTGGRALDGPGAYYAPTVLTGAGQRSEIVQNEVFGPVVTVQRAADEAEALRMAGDVDYALAASVWTADAGRAMRAAAGLRFGAVWVNDHITAASEMPHGGFRLSGYGRDMSTAALDHYSEPRHVMVRW</sequence>
<dbReference type="InterPro" id="IPR016163">
    <property type="entry name" value="Ald_DH_C"/>
</dbReference>
<reference evidence="6" key="1">
    <citation type="submission" date="2021-01" db="EMBL/GenBank/DDBJ databases">
        <title>Whole genome shotgun sequence of Virgisporangium ochraceum NBRC 16418.</title>
        <authorList>
            <person name="Komaki H."/>
            <person name="Tamura T."/>
        </authorList>
    </citation>
    <scope>NUCLEOTIDE SEQUENCE</scope>
    <source>
        <strain evidence="6">NBRC 16418</strain>
    </source>
</reference>